<sequence length="219" mass="26089">MKREIAEWVSKCYTCQRVKAEHQRPSGLLQPLEIPEWKWEHIAMDFIVGLPRTKANHDAIWVIVDRLTKSAHFLPINERFSLDKLVHMYLKEIVVRHGVPVSILSPRYVGPFEILRRVGKVAYELALPPQMEHIHNVFHESMLKKYNPDSRHVIEYEPIELEADLSYVERPVEILDRREKVLRNKVVNLVRVLWRNPKVEESTWELESDMREKYPHLFT</sequence>
<dbReference type="PANTHER" id="PTHR46148">
    <property type="entry name" value="CHROMO DOMAIN-CONTAINING PROTEIN"/>
    <property type="match status" value="1"/>
</dbReference>
<dbReference type="GO" id="GO:0003676">
    <property type="term" value="F:nucleic acid binding"/>
    <property type="evidence" value="ECO:0007669"/>
    <property type="project" value="InterPro"/>
</dbReference>
<evidence type="ECO:0000259" key="1">
    <source>
        <dbReference type="Pfam" id="PF24626"/>
    </source>
</evidence>
<dbReference type="AlphaFoldDB" id="A0AAF0XBG1"/>
<evidence type="ECO:0000313" key="2">
    <source>
        <dbReference type="EMBL" id="WOH04017.1"/>
    </source>
</evidence>
<dbReference type="EMBL" id="CP093348">
    <property type="protein sequence ID" value="WOH04017.1"/>
    <property type="molecule type" value="Genomic_DNA"/>
</dbReference>
<keyword evidence="3" id="KW-1185">Reference proteome</keyword>
<dbReference type="InterPro" id="IPR012337">
    <property type="entry name" value="RNaseH-like_sf"/>
</dbReference>
<protein>
    <recommendedName>
        <fullName evidence="1">Tf2-1-like SH3-like domain-containing protein</fullName>
    </recommendedName>
</protein>
<accession>A0AAF0XBG1</accession>
<dbReference type="PANTHER" id="PTHR46148:SF60">
    <property type="entry name" value="CHROMO DOMAIN-CONTAINING PROTEIN"/>
    <property type="match status" value="1"/>
</dbReference>
<dbReference type="Gene3D" id="3.30.420.10">
    <property type="entry name" value="Ribonuclease H-like superfamily/Ribonuclease H"/>
    <property type="match status" value="1"/>
</dbReference>
<organism evidence="2 3">
    <name type="scientific">Daucus carota subsp. sativus</name>
    <name type="common">Carrot</name>
    <dbReference type="NCBI Taxonomy" id="79200"/>
    <lineage>
        <taxon>Eukaryota</taxon>
        <taxon>Viridiplantae</taxon>
        <taxon>Streptophyta</taxon>
        <taxon>Embryophyta</taxon>
        <taxon>Tracheophyta</taxon>
        <taxon>Spermatophyta</taxon>
        <taxon>Magnoliopsida</taxon>
        <taxon>eudicotyledons</taxon>
        <taxon>Gunneridae</taxon>
        <taxon>Pentapetalae</taxon>
        <taxon>asterids</taxon>
        <taxon>campanulids</taxon>
        <taxon>Apiales</taxon>
        <taxon>Apiaceae</taxon>
        <taxon>Apioideae</taxon>
        <taxon>Scandiceae</taxon>
        <taxon>Daucinae</taxon>
        <taxon>Daucus</taxon>
        <taxon>Daucus sect. Daucus</taxon>
    </lineage>
</organism>
<dbReference type="SUPFAM" id="SSF53098">
    <property type="entry name" value="Ribonuclease H-like"/>
    <property type="match status" value="1"/>
</dbReference>
<dbReference type="Pfam" id="PF24626">
    <property type="entry name" value="SH3_Tf2-1"/>
    <property type="match status" value="1"/>
</dbReference>
<reference evidence="2" key="2">
    <citation type="submission" date="2022-03" db="EMBL/GenBank/DDBJ databases">
        <title>Draft title - Genomic analysis of global carrot germplasm unveils the trajectory of domestication and the origin of high carotenoid orange carrot.</title>
        <authorList>
            <person name="Iorizzo M."/>
            <person name="Ellison S."/>
            <person name="Senalik D."/>
            <person name="Macko-Podgorni A."/>
            <person name="Grzebelus D."/>
            <person name="Bostan H."/>
            <person name="Rolling W."/>
            <person name="Curaba J."/>
            <person name="Simon P."/>
        </authorList>
    </citation>
    <scope>NUCLEOTIDE SEQUENCE</scope>
    <source>
        <tissue evidence="2">Leaf</tissue>
    </source>
</reference>
<dbReference type="InterPro" id="IPR036397">
    <property type="entry name" value="RNaseH_sf"/>
</dbReference>
<name>A0AAF0XBG1_DAUCS</name>
<feature type="domain" description="Tf2-1-like SH3-like" evidence="1">
    <location>
        <begin position="102"/>
        <end position="146"/>
    </location>
</feature>
<proteinExistence type="predicted"/>
<gene>
    <name evidence="2" type="ORF">DCAR_0623422</name>
</gene>
<reference evidence="2" key="1">
    <citation type="journal article" date="2016" name="Nat. Genet.">
        <title>A high-quality carrot genome assembly provides new insights into carotenoid accumulation and asterid genome evolution.</title>
        <authorList>
            <person name="Iorizzo M."/>
            <person name="Ellison S."/>
            <person name="Senalik D."/>
            <person name="Zeng P."/>
            <person name="Satapoomin P."/>
            <person name="Huang J."/>
            <person name="Bowman M."/>
            <person name="Iovene M."/>
            <person name="Sanseverino W."/>
            <person name="Cavagnaro P."/>
            <person name="Yildiz M."/>
            <person name="Macko-Podgorni A."/>
            <person name="Moranska E."/>
            <person name="Grzebelus E."/>
            <person name="Grzebelus D."/>
            <person name="Ashrafi H."/>
            <person name="Zheng Z."/>
            <person name="Cheng S."/>
            <person name="Spooner D."/>
            <person name="Van Deynze A."/>
            <person name="Simon P."/>
        </authorList>
    </citation>
    <scope>NUCLEOTIDE SEQUENCE</scope>
    <source>
        <tissue evidence="2">Leaf</tissue>
    </source>
</reference>
<dbReference type="InterPro" id="IPR056924">
    <property type="entry name" value="SH3_Tf2-1"/>
</dbReference>
<evidence type="ECO:0000313" key="3">
    <source>
        <dbReference type="Proteomes" id="UP000077755"/>
    </source>
</evidence>
<dbReference type="Proteomes" id="UP000077755">
    <property type="component" value="Chromosome 6"/>
</dbReference>